<dbReference type="EMBL" id="CP048877">
    <property type="protein sequence ID" value="QIJ71559.1"/>
    <property type="molecule type" value="Genomic_DNA"/>
</dbReference>
<reference evidence="14 15" key="1">
    <citation type="submission" date="2020-02" db="EMBL/GenBank/DDBJ databases">
        <title>Genome analysis of Thermosulfuriphilus ammonigenes ST65T, an anaerobic thermophilic chemolithoautotrophic bacterium isolated from a deep-sea hydrothermal vent.</title>
        <authorList>
            <person name="Slobodkina G."/>
            <person name="Allioux M."/>
            <person name="Merkel A."/>
            <person name="Alain K."/>
            <person name="Jebbar M."/>
            <person name="Slobodkin A."/>
        </authorList>
    </citation>
    <scope>NUCLEOTIDE SEQUENCE [LARGE SCALE GENOMIC DNA]</scope>
    <source>
        <strain evidence="14 15">ST65</strain>
    </source>
</reference>
<evidence type="ECO:0000256" key="11">
    <source>
        <dbReference type="SAM" id="Phobius"/>
    </source>
</evidence>
<dbReference type="GO" id="GO:0005886">
    <property type="term" value="C:plasma membrane"/>
    <property type="evidence" value="ECO:0007669"/>
    <property type="project" value="UniProtKB-SubCell"/>
</dbReference>
<dbReference type="CDD" id="cd04590">
    <property type="entry name" value="CBS_pair_CorC_HlyC_assoc"/>
    <property type="match status" value="1"/>
</dbReference>
<dbReference type="InterPro" id="IPR044751">
    <property type="entry name" value="Ion_transp-like_CBS"/>
</dbReference>
<dbReference type="PROSITE" id="PS51371">
    <property type="entry name" value="CBS"/>
    <property type="match status" value="2"/>
</dbReference>
<dbReference type="KEGG" id="tav:G4V39_04360"/>
<dbReference type="GO" id="GO:0050660">
    <property type="term" value="F:flavin adenine dinucleotide binding"/>
    <property type="evidence" value="ECO:0007669"/>
    <property type="project" value="InterPro"/>
</dbReference>
<gene>
    <name evidence="14" type="ORF">G4V39_04360</name>
</gene>
<evidence type="ECO:0000259" key="12">
    <source>
        <dbReference type="PROSITE" id="PS51371"/>
    </source>
</evidence>
<keyword evidence="8 10" id="KW-0472">Membrane</keyword>
<feature type="domain" description="CBS" evidence="12">
    <location>
        <begin position="204"/>
        <end position="264"/>
    </location>
</feature>
<evidence type="ECO:0000256" key="4">
    <source>
        <dbReference type="ARBA" id="ARBA00022692"/>
    </source>
</evidence>
<dbReference type="PANTHER" id="PTHR22777">
    <property type="entry name" value="HEMOLYSIN-RELATED"/>
    <property type="match status" value="1"/>
</dbReference>
<keyword evidence="15" id="KW-1185">Reference proteome</keyword>
<dbReference type="Proteomes" id="UP000502179">
    <property type="component" value="Chromosome"/>
</dbReference>
<dbReference type="InterPro" id="IPR000644">
    <property type="entry name" value="CBS_dom"/>
</dbReference>
<evidence type="ECO:0000256" key="8">
    <source>
        <dbReference type="ARBA" id="ARBA00023136"/>
    </source>
</evidence>
<evidence type="ECO:0000313" key="15">
    <source>
        <dbReference type="Proteomes" id="UP000502179"/>
    </source>
</evidence>
<evidence type="ECO:0000313" key="14">
    <source>
        <dbReference type="EMBL" id="QIJ71559.1"/>
    </source>
</evidence>
<name>A0A6G7PV54_9BACT</name>
<dbReference type="Gene3D" id="3.30.465.10">
    <property type="match status" value="1"/>
</dbReference>
<evidence type="ECO:0000256" key="10">
    <source>
        <dbReference type="PROSITE-ProRule" id="PRU01193"/>
    </source>
</evidence>
<proteinExistence type="inferred from homology"/>
<evidence type="ECO:0000256" key="9">
    <source>
        <dbReference type="PROSITE-ProRule" id="PRU00703"/>
    </source>
</evidence>
<evidence type="ECO:0000256" key="1">
    <source>
        <dbReference type="ARBA" id="ARBA00004651"/>
    </source>
</evidence>
<dbReference type="PANTHER" id="PTHR22777:SF32">
    <property type="entry name" value="UPF0053 INNER MEMBRANE PROTEIN YFJD"/>
    <property type="match status" value="1"/>
</dbReference>
<feature type="transmembrane region" description="Helical" evidence="11">
    <location>
        <begin position="89"/>
        <end position="106"/>
    </location>
</feature>
<accession>A0A6G7PV54</accession>
<evidence type="ECO:0000256" key="5">
    <source>
        <dbReference type="ARBA" id="ARBA00022737"/>
    </source>
</evidence>
<comment type="similarity">
    <text evidence="2">Belongs to the UPF0053 family.</text>
</comment>
<keyword evidence="6 10" id="KW-1133">Transmembrane helix</keyword>
<dbReference type="Pfam" id="PF03471">
    <property type="entry name" value="CorC_HlyC"/>
    <property type="match status" value="1"/>
</dbReference>
<protein>
    <submittedName>
        <fullName evidence="14">HlyC/CorC family transporter</fullName>
    </submittedName>
</protein>
<comment type="subcellular location">
    <subcellularLocation>
        <location evidence="1">Cell membrane</location>
        <topology evidence="1">Multi-pass membrane protein</topology>
    </subcellularLocation>
</comment>
<keyword evidence="7 9" id="KW-0129">CBS domain</keyword>
<evidence type="ECO:0000259" key="13">
    <source>
        <dbReference type="PROSITE" id="PS51846"/>
    </source>
</evidence>
<dbReference type="PROSITE" id="PS51846">
    <property type="entry name" value="CNNM"/>
    <property type="match status" value="1"/>
</dbReference>
<keyword evidence="4 10" id="KW-0812">Transmembrane</keyword>
<dbReference type="InterPro" id="IPR046342">
    <property type="entry name" value="CBS_dom_sf"/>
</dbReference>
<keyword evidence="5" id="KW-0677">Repeat</keyword>
<dbReference type="SUPFAM" id="SSF56176">
    <property type="entry name" value="FAD-binding/transporter-associated domain-like"/>
    <property type="match status" value="1"/>
</dbReference>
<dbReference type="Pfam" id="PF01595">
    <property type="entry name" value="CNNM"/>
    <property type="match status" value="1"/>
</dbReference>
<dbReference type="SMART" id="SM01091">
    <property type="entry name" value="CorC_HlyC"/>
    <property type="match status" value="1"/>
</dbReference>
<keyword evidence="3" id="KW-1003">Cell membrane</keyword>
<evidence type="ECO:0000256" key="3">
    <source>
        <dbReference type="ARBA" id="ARBA00022475"/>
    </source>
</evidence>
<dbReference type="Gene3D" id="3.10.580.10">
    <property type="entry name" value="CBS-domain"/>
    <property type="match status" value="1"/>
</dbReference>
<feature type="domain" description="CBS" evidence="12">
    <location>
        <begin position="267"/>
        <end position="324"/>
    </location>
</feature>
<dbReference type="AlphaFoldDB" id="A0A6G7PV54"/>
<evidence type="ECO:0000256" key="6">
    <source>
        <dbReference type="ARBA" id="ARBA00022989"/>
    </source>
</evidence>
<sequence>MESLITIVFLIFLSGFFTGSETALFSLSRLEALQLKTHPRKGCRTIPELLSRPKELLVSLLIGNEVADILSSSMAATVLIGQYGQVGKWLAMASMTVILFLLGDLLPKALAFRTPQGFGCLTARPLKLFILLTSPVRVILVGISSTVLRLFGFREEEHKDSRLREEDILHLVEEGAEKGVFKELERHFIFGLMELEETTVASIMTPRTDIFALPVQPVTKEFIKKIKERGFSRIPIYEGQLDNLKGILHIKELIGWQRRPINDIRELLRPAHFVPETMRARQLLAEFQNRRIKMALVVDEYGVISGLVTLEDVLEELFGEIYDEFDRREDLIKEVSPGVYILSPRLKVASFNRFAGTQLPEEKVETMGGFILHLFGELPREGTSKEAYGLRFVAERVKGPKILSIRAEKLAGEPQDGGDRS</sequence>
<dbReference type="InterPro" id="IPR036318">
    <property type="entry name" value="FAD-bd_PCMH-like_sf"/>
</dbReference>
<organism evidence="14 15">
    <name type="scientific">Thermosulfuriphilus ammonigenes</name>
    <dbReference type="NCBI Taxonomy" id="1936021"/>
    <lineage>
        <taxon>Bacteria</taxon>
        <taxon>Pseudomonadati</taxon>
        <taxon>Thermodesulfobacteriota</taxon>
        <taxon>Thermodesulfobacteria</taxon>
        <taxon>Thermodesulfobacteriales</taxon>
        <taxon>Thermodesulfobacteriaceae</taxon>
        <taxon>Thermosulfuriphilus</taxon>
    </lineage>
</organism>
<feature type="domain" description="CNNM transmembrane" evidence="13">
    <location>
        <begin position="1"/>
        <end position="185"/>
    </location>
</feature>
<dbReference type="InterPro" id="IPR002550">
    <property type="entry name" value="CNNM"/>
</dbReference>
<evidence type="ECO:0000256" key="2">
    <source>
        <dbReference type="ARBA" id="ARBA00006337"/>
    </source>
</evidence>
<dbReference type="InterPro" id="IPR005170">
    <property type="entry name" value="Transptr-assoc_dom"/>
</dbReference>
<dbReference type="SUPFAM" id="SSF54631">
    <property type="entry name" value="CBS-domain pair"/>
    <property type="match status" value="1"/>
</dbReference>
<dbReference type="Pfam" id="PF00571">
    <property type="entry name" value="CBS"/>
    <property type="match status" value="1"/>
</dbReference>
<dbReference type="InterPro" id="IPR016169">
    <property type="entry name" value="FAD-bd_PCMH_sub2"/>
</dbReference>
<evidence type="ECO:0000256" key="7">
    <source>
        <dbReference type="ARBA" id="ARBA00023122"/>
    </source>
</evidence>
<dbReference type="FunFam" id="3.10.580.10:FF:000002">
    <property type="entry name" value="Magnesium/cobalt efflux protein CorC"/>
    <property type="match status" value="1"/>
</dbReference>